<reference evidence="3 4" key="1">
    <citation type="submission" date="2015-05" db="EMBL/GenBank/DDBJ databases">
        <title>Photobacterium galathea sp. nov.</title>
        <authorList>
            <person name="Machado H."/>
            <person name="Gram L."/>
        </authorList>
    </citation>
    <scope>NUCLEOTIDE SEQUENCE [LARGE SCALE GENOMIC DNA]</scope>
    <source>
        <strain evidence="3 4">DSM 22954</strain>
    </source>
</reference>
<evidence type="ECO:0000313" key="3">
    <source>
        <dbReference type="EMBL" id="KLV10246.1"/>
    </source>
</evidence>
<dbReference type="InterPro" id="IPR050764">
    <property type="entry name" value="CbbQ/NirQ/NorQ/GpvN"/>
</dbReference>
<evidence type="ECO:0000256" key="1">
    <source>
        <dbReference type="SAM" id="MobiDB-lite"/>
    </source>
</evidence>
<dbReference type="GO" id="GO:0016887">
    <property type="term" value="F:ATP hydrolysis activity"/>
    <property type="evidence" value="ECO:0007669"/>
    <property type="project" value="InterPro"/>
</dbReference>
<dbReference type="Proteomes" id="UP000035909">
    <property type="component" value="Unassembled WGS sequence"/>
</dbReference>
<dbReference type="InterPro" id="IPR027417">
    <property type="entry name" value="P-loop_NTPase"/>
</dbReference>
<organism evidence="3 4">
    <name type="scientific">Photobacterium ganghwense</name>
    <dbReference type="NCBI Taxonomy" id="320778"/>
    <lineage>
        <taxon>Bacteria</taxon>
        <taxon>Pseudomonadati</taxon>
        <taxon>Pseudomonadota</taxon>
        <taxon>Gammaproteobacteria</taxon>
        <taxon>Vibrionales</taxon>
        <taxon>Vibrionaceae</taxon>
        <taxon>Photobacterium</taxon>
    </lineage>
</organism>
<proteinExistence type="predicted"/>
<dbReference type="AlphaFoldDB" id="A0A0J1HF51"/>
<accession>A0A0J1HF51</accession>
<dbReference type="PANTHER" id="PTHR42759">
    <property type="entry name" value="MOXR FAMILY PROTEIN"/>
    <property type="match status" value="1"/>
</dbReference>
<protein>
    <recommendedName>
        <fullName evidence="2">ATPase dynein-related AAA domain-containing protein</fullName>
    </recommendedName>
</protein>
<dbReference type="InterPro" id="IPR011704">
    <property type="entry name" value="ATPase_dyneun-rel_AAA"/>
</dbReference>
<dbReference type="PATRIC" id="fig|320778.3.peg.1430"/>
<feature type="compositionally biased region" description="Basic and acidic residues" evidence="1">
    <location>
        <begin position="76"/>
        <end position="86"/>
    </location>
</feature>
<dbReference type="STRING" id="320778.ABT57_06645"/>
<dbReference type="OrthoDB" id="9808317at2"/>
<dbReference type="RefSeq" id="WP_047884409.1">
    <property type="nucleotide sequence ID" value="NZ_LDOU01000006.1"/>
</dbReference>
<feature type="domain" description="ATPase dynein-related AAA" evidence="2">
    <location>
        <begin position="181"/>
        <end position="299"/>
    </location>
</feature>
<keyword evidence="4" id="KW-1185">Reference proteome</keyword>
<dbReference type="EMBL" id="LDOU01000006">
    <property type="protein sequence ID" value="KLV10246.1"/>
    <property type="molecule type" value="Genomic_DNA"/>
</dbReference>
<feature type="region of interest" description="Disordered" evidence="1">
    <location>
        <begin position="69"/>
        <end position="94"/>
    </location>
</feature>
<evidence type="ECO:0000313" key="4">
    <source>
        <dbReference type="Proteomes" id="UP000035909"/>
    </source>
</evidence>
<gene>
    <name evidence="3" type="ORF">ABT57_06645</name>
</gene>
<dbReference type="PANTHER" id="PTHR42759:SF1">
    <property type="entry name" value="MAGNESIUM-CHELATASE SUBUNIT CHLD"/>
    <property type="match status" value="1"/>
</dbReference>
<name>A0A0J1HF51_9GAMM</name>
<comment type="caution">
    <text evidence="3">The sequence shown here is derived from an EMBL/GenBank/DDBJ whole genome shotgun (WGS) entry which is preliminary data.</text>
</comment>
<dbReference type="Pfam" id="PF07728">
    <property type="entry name" value="AAA_5"/>
    <property type="match status" value="1"/>
</dbReference>
<dbReference type="Gene3D" id="3.40.50.300">
    <property type="entry name" value="P-loop containing nucleotide triphosphate hydrolases"/>
    <property type="match status" value="1"/>
</dbReference>
<sequence>MSALADKASLAESKISCRLCGELTHAIKPHLEREHEGWGDIEKYKAEFPEAPTLSEYALHMIRQKEALRGAATQAPERKSETKKSEMATTSAATEEKVVPIHGHIGETEYRTEKVALHEALGLPLKALQSSTGKPIMMTAFLNSPFPEFFPKRTSGYVFQPEVTKDAAMAIELGMPAYFWGHAGTGKTSLSTQICAALNRPLIRAQHTGSTEESEIVGQILASQEGTYFEPGLLAMAMRHGFVYVADEYDFAFAQVLSAYQAVLEGEALVIKNATPEWRKVNPHKHFAFIGTGNTNGSGDETGLYQGTNIQNAANYSRFAIVEKVEYMDRKSEAALIRAHVPLREEDALKMCDFAKRVREAYERQDLPMTIGPRELINAAKVGMLRGNLAAGLEKAWVNKLPADSITAAKETLQRIFG</sequence>
<evidence type="ECO:0000259" key="2">
    <source>
        <dbReference type="Pfam" id="PF07728"/>
    </source>
</evidence>
<dbReference type="SUPFAM" id="SSF52540">
    <property type="entry name" value="P-loop containing nucleoside triphosphate hydrolases"/>
    <property type="match status" value="1"/>
</dbReference>
<dbReference type="GO" id="GO:0005524">
    <property type="term" value="F:ATP binding"/>
    <property type="evidence" value="ECO:0007669"/>
    <property type="project" value="InterPro"/>
</dbReference>